<comment type="caution">
    <text evidence="3">The sequence shown here is derived from an EMBL/GenBank/DDBJ whole genome shotgun (WGS) entry which is preliminary data.</text>
</comment>
<reference evidence="3" key="1">
    <citation type="submission" date="2023-10" db="EMBL/GenBank/DDBJ databases">
        <authorList>
            <person name="Chen Y."/>
            <person name="Shah S."/>
            <person name="Dougan E. K."/>
            <person name="Thang M."/>
            <person name="Chan C."/>
        </authorList>
    </citation>
    <scope>NUCLEOTIDE SEQUENCE [LARGE SCALE GENOMIC DNA]</scope>
</reference>
<name>A0ABN9Q3T6_9DINO</name>
<dbReference type="Proteomes" id="UP001189429">
    <property type="component" value="Unassembled WGS sequence"/>
</dbReference>
<feature type="region of interest" description="Disordered" evidence="2">
    <location>
        <begin position="1"/>
        <end position="50"/>
    </location>
</feature>
<proteinExistence type="predicted"/>
<dbReference type="EMBL" id="CAUYUJ010002348">
    <property type="protein sequence ID" value="CAK0800384.1"/>
    <property type="molecule type" value="Genomic_DNA"/>
</dbReference>
<evidence type="ECO:0000313" key="4">
    <source>
        <dbReference type="Proteomes" id="UP001189429"/>
    </source>
</evidence>
<accession>A0ABN9Q3T6</accession>
<evidence type="ECO:0000256" key="2">
    <source>
        <dbReference type="SAM" id="MobiDB-lite"/>
    </source>
</evidence>
<feature type="region of interest" description="Disordered" evidence="2">
    <location>
        <begin position="197"/>
        <end position="236"/>
    </location>
</feature>
<keyword evidence="1" id="KW-0175">Coiled coil</keyword>
<feature type="coiled-coil region" evidence="1">
    <location>
        <begin position="323"/>
        <end position="350"/>
    </location>
</feature>
<sequence length="675" mass="74098">MAARSALGALGDESSGSERHPDAAGSASVAPSSKRSARSGPGVPAPAKCTGSDVKCDLCLQKGASVKCLGFMFRSRCQRACRSARRGGAETIDEMMLTDTEHWRSVVSPGITDESRARDSVRRKKLEKAITAFKTFKTNERVTPKLELCLERYVRYIAFWEGTDRDVAEAEFKSILQEQAKKGITIYGKKNRRCIQVGDNSKVQSREGKEQTGDQTQQNPKGVKAGRAPSVSGRSTFDLATGAPIGFMKERKDLATSVKRALSEMSGPKAPCQVMSTLTQKLSQSDLEGLETDPAKLKKKGDELRHKVNRLADTVPSCRRPEPEKLSKEVEEVMGEIEELNNEVAEQSACIKMALGDHSNSARKEKMKARYARTKVAQHLVGGKIGNAHAQLIAAVAEEVLTSDACADGIYSRVQDAVKVNPSEFVGGAICKWMSDQPFVLEIQKSQDKEDMTRTVTSLVQSLKEPGHQNWMGCMTKVSREPACTDEFKTFFNVELLHLNDKGGVPWISVSRPWAWRFGPSQCPLPGVGSLIQATSDNMLMQLINAEVILKNGVSIADAKQYFETPQGAKDFEENGISLRVPNGDVVFVPYGWLAMPVCVPAVEAEKLKASAESTGSYWAMAVFSTKLAKALDEPCWKAIEKFNTDRLVRSASSSPQWQFRSEAFAKFCEEVSQK</sequence>
<gene>
    <name evidence="3" type="ORF">PCOR1329_LOCUS8548</name>
</gene>
<organism evidence="3 4">
    <name type="scientific">Prorocentrum cordatum</name>
    <dbReference type="NCBI Taxonomy" id="2364126"/>
    <lineage>
        <taxon>Eukaryota</taxon>
        <taxon>Sar</taxon>
        <taxon>Alveolata</taxon>
        <taxon>Dinophyceae</taxon>
        <taxon>Prorocentrales</taxon>
        <taxon>Prorocentraceae</taxon>
        <taxon>Prorocentrum</taxon>
    </lineage>
</organism>
<evidence type="ECO:0000256" key="1">
    <source>
        <dbReference type="SAM" id="Coils"/>
    </source>
</evidence>
<protein>
    <submittedName>
        <fullName evidence="3">Uncharacterized protein</fullName>
    </submittedName>
</protein>
<keyword evidence="4" id="KW-1185">Reference proteome</keyword>
<evidence type="ECO:0000313" key="3">
    <source>
        <dbReference type="EMBL" id="CAK0800384.1"/>
    </source>
</evidence>